<sequence>MSNNQGNVTSGDLAWRSQRRWARIKTCEPFVTDFLANTPQLSGLTADQKAEILQEVKDQLVDNVNDFMDGNPPRSVYPMKEAVRATLKTIFCYNENKFGIRWTADMFKDEDEDAGQSTAANAGAIF</sequence>
<proteinExistence type="predicted"/>
<dbReference type="EMBL" id="JAQQWK010000014">
    <property type="protein sequence ID" value="KAK8016603.1"/>
    <property type="molecule type" value="Genomic_DNA"/>
</dbReference>
<dbReference type="Proteomes" id="UP001444661">
    <property type="component" value="Unassembled WGS sequence"/>
</dbReference>
<protein>
    <submittedName>
        <fullName evidence="1">Uncharacterized protein</fullName>
    </submittedName>
</protein>
<evidence type="ECO:0000313" key="2">
    <source>
        <dbReference type="Proteomes" id="UP001444661"/>
    </source>
</evidence>
<organism evidence="1 2">
    <name type="scientific">Apiospora rasikravindrae</name>
    <dbReference type="NCBI Taxonomy" id="990691"/>
    <lineage>
        <taxon>Eukaryota</taxon>
        <taxon>Fungi</taxon>
        <taxon>Dikarya</taxon>
        <taxon>Ascomycota</taxon>
        <taxon>Pezizomycotina</taxon>
        <taxon>Sordariomycetes</taxon>
        <taxon>Xylariomycetidae</taxon>
        <taxon>Amphisphaeriales</taxon>
        <taxon>Apiosporaceae</taxon>
        <taxon>Apiospora</taxon>
    </lineage>
</organism>
<keyword evidence="2" id="KW-1185">Reference proteome</keyword>
<name>A0ABR1RNR7_9PEZI</name>
<comment type="caution">
    <text evidence="1">The sequence shown here is derived from an EMBL/GenBank/DDBJ whole genome shotgun (WGS) entry which is preliminary data.</text>
</comment>
<accession>A0ABR1RNR7</accession>
<gene>
    <name evidence="1" type="ORF">PG993_014792</name>
</gene>
<reference evidence="1 2" key="1">
    <citation type="submission" date="2023-01" db="EMBL/GenBank/DDBJ databases">
        <title>Analysis of 21 Apiospora genomes using comparative genomics revels a genus with tremendous synthesis potential of carbohydrate active enzymes and secondary metabolites.</title>
        <authorList>
            <person name="Sorensen T."/>
        </authorList>
    </citation>
    <scope>NUCLEOTIDE SEQUENCE [LARGE SCALE GENOMIC DNA]</scope>
    <source>
        <strain evidence="1 2">CBS 33761</strain>
    </source>
</reference>
<evidence type="ECO:0000313" key="1">
    <source>
        <dbReference type="EMBL" id="KAK8016603.1"/>
    </source>
</evidence>